<dbReference type="Pfam" id="PF13280">
    <property type="entry name" value="WYL"/>
    <property type="match status" value="1"/>
</dbReference>
<dbReference type="AlphaFoldDB" id="A0A841UCI1"/>
<dbReference type="SUPFAM" id="SSF46785">
    <property type="entry name" value="Winged helix' DNA-binding domain"/>
    <property type="match status" value="1"/>
</dbReference>
<gene>
    <name evidence="4" type="ORF">H7B90_29935</name>
</gene>
<evidence type="ECO:0000313" key="5">
    <source>
        <dbReference type="Proteomes" id="UP000553776"/>
    </source>
</evidence>
<keyword evidence="5" id="KW-1185">Reference proteome</keyword>
<protein>
    <submittedName>
        <fullName evidence="4">YafY family transcriptional regulator</fullName>
    </submittedName>
</protein>
<accession>A0A841UCI1</accession>
<feature type="domain" description="WCX" evidence="3">
    <location>
        <begin position="269"/>
        <end position="315"/>
    </location>
</feature>
<dbReference type="RefSeq" id="WP_185139572.1">
    <property type="nucleotide sequence ID" value="NZ_BORM01000032.1"/>
</dbReference>
<feature type="domain" description="WYL" evidence="2">
    <location>
        <begin position="139"/>
        <end position="206"/>
    </location>
</feature>
<evidence type="ECO:0000313" key="4">
    <source>
        <dbReference type="EMBL" id="MBB6695620.1"/>
    </source>
</evidence>
<dbReference type="EMBL" id="JACJVR010000132">
    <property type="protein sequence ID" value="MBB6695620.1"/>
    <property type="molecule type" value="Genomic_DNA"/>
</dbReference>
<dbReference type="InterPro" id="IPR036390">
    <property type="entry name" value="WH_DNA-bd_sf"/>
</dbReference>
<dbReference type="Pfam" id="PF25583">
    <property type="entry name" value="WCX"/>
    <property type="match status" value="1"/>
</dbReference>
<reference evidence="4 5" key="1">
    <citation type="submission" date="2020-08" db="EMBL/GenBank/DDBJ databases">
        <title>Cohnella phylogeny.</title>
        <authorList>
            <person name="Dunlap C."/>
        </authorList>
    </citation>
    <scope>NUCLEOTIDE SEQUENCE [LARGE SCALE GENOMIC DNA]</scope>
    <source>
        <strain evidence="4 5">DSM 25239</strain>
    </source>
</reference>
<dbReference type="InterPro" id="IPR026881">
    <property type="entry name" value="WYL_dom"/>
</dbReference>
<evidence type="ECO:0000259" key="2">
    <source>
        <dbReference type="Pfam" id="PF13280"/>
    </source>
</evidence>
<dbReference type="InterPro" id="IPR013196">
    <property type="entry name" value="HTH_11"/>
</dbReference>
<feature type="domain" description="Helix-turn-helix type 11" evidence="1">
    <location>
        <begin position="8"/>
        <end position="59"/>
    </location>
</feature>
<evidence type="ECO:0000259" key="1">
    <source>
        <dbReference type="Pfam" id="PF08279"/>
    </source>
</evidence>
<dbReference type="PANTHER" id="PTHR34580:SF3">
    <property type="entry name" value="PROTEIN PAFB"/>
    <property type="match status" value="1"/>
</dbReference>
<dbReference type="Proteomes" id="UP000553776">
    <property type="component" value="Unassembled WGS sequence"/>
</dbReference>
<dbReference type="Gene3D" id="1.10.10.10">
    <property type="entry name" value="Winged helix-like DNA-binding domain superfamily/Winged helix DNA-binding domain"/>
    <property type="match status" value="1"/>
</dbReference>
<evidence type="ECO:0000259" key="3">
    <source>
        <dbReference type="Pfam" id="PF25583"/>
    </source>
</evidence>
<dbReference type="PROSITE" id="PS52050">
    <property type="entry name" value="WYL"/>
    <property type="match status" value="1"/>
</dbReference>
<dbReference type="Pfam" id="PF08279">
    <property type="entry name" value="HTH_11"/>
    <property type="match status" value="1"/>
</dbReference>
<comment type="caution">
    <text evidence="4">The sequence shown here is derived from an EMBL/GenBank/DDBJ whole genome shotgun (WGS) entry which is preliminary data.</text>
</comment>
<dbReference type="InterPro" id="IPR057727">
    <property type="entry name" value="WCX_dom"/>
</dbReference>
<proteinExistence type="predicted"/>
<dbReference type="InterPro" id="IPR051534">
    <property type="entry name" value="CBASS_pafABC_assoc_protein"/>
</dbReference>
<sequence>MAKWDNMLSILWMLRSGKKFTAAQIAEALEISVRTVYRYIDALGASGVPIVADSGHEGGFRILENFKETPLFFRTVELKAIVDASKFAKGAGYPYTDELAEALGKIEQSLNDEQRQDLHRHTSGVDVIQSAFRPAVGSLLRQLEQAIVEGRTLQIAYRKENSATAEERRIDPYGLAYRLSEWYVIAYCHRSSELRTFRVDRIEDAQPTEAFFAKPDPFSAEDYFRERSYREREADGPMALIRIEGDPMSLNALCDHWHMHHYLTERTDSEARFLIDVPTMNKRLPTFLLMFGNGIKVLEPAELRDRIQELAARIARQYEEEDR</sequence>
<dbReference type="PANTHER" id="PTHR34580">
    <property type="match status" value="1"/>
</dbReference>
<name>A0A841UCI1_9BACL</name>
<organism evidence="4 5">
    <name type="scientific">Cohnella xylanilytica</name>
    <dbReference type="NCBI Taxonomy" id="557555"/>
    <lineage>
        <taxon>Bacteria</taxon>
        <taxon>Bacillati</taxon>
        <taxon>Bacillota</taxon>
        <taxon>Bacilli</taxon>
        <taxon>Bacillales</taxon>
        <taxon>Paenibacillaceae</taxon>
        <taxon>Cohnella</taxon>
    </lineage>
</organism>
<dbReference type="InterPro" id="IPR036388">
    <property type="entry name" value="WH-like_DNA-bd_sf"/>
</dbReference>